<keyword evidence="2" id="KW-1185">Reference proteome</keyword>
<accession>A0A9Q0N5V3</accession>
<organism evidence="1 2">
    <name type="scientific">Pseudolycoriella hygida</name>
    <dbReference type="NCBI Taxonomy" id="35572"/>
    <lineage>
        <taxon>Eukaryota</taxon>
        <taxon>Metazoa</taxon>
        <taxon>Ecdysozoa</taxon>
        <taxon>Arthropoda</taxon>
        <taxon>Hexapoda</taxon>
        <taxon>Insecta</taxon>
        <taxon>Pterygota</taxon>
        <taxon>Neoptera</taxon>
        <taxon>Endopterygota</taxon>
        <taxon>Diptera</taxon>
        <taxon>Nematocera</taxon>
        <taxon>Sciaroidea</taxon>
        <taxon>Sciaridae</taxon>
        <taxon>Pseudolycoriella</taxon>
    </lineage>
</organism>
<sequence>MLLIHLEIRNTSKKCFANFLKFVDKHNNHSKIYKFLELEKWSNQSFKHQIQIDLVNCGIHVLQFIKQYLKTGKIDKPFTPNEYRKKLQHLILRMTGARWTHIPCAECDENVLFDIHFFLLDMYVGSNEPSSTPPSEITNIAEDNVCDQFSQDNLQEVCVPNNQW</sequence>
<evidence type="ECO:0000313" key="1">
    <source>
        <dbReference type="EMBL" id="KAJ6644107.1"/>
    </source>
</evidence>
<gene>
    <name evidence="1" type="ORF">Bhyg_09073</name>
</gene>
<proteinExistence type="predicted"/>
<dbReference type="Proteomes" id="UP001151699">
    <property type="component" value="Chromosome B"/>
</dbReference>
<reference evidence="1" key="1">
    <citation type="submission" date="2022-07" db="EMBL/GenBank/DDBJ databases">
        <authorList>
            <person name="Trinca V."/>
            <person name="Uliana J.V.C."/>
            <person name="Torres T.T."/>
            <person name="Ward R.J."/>
            <person name="Monesi N."/>
        </authorList>
    </citation>
    <scope>NUCLEOTIDE SEQUENCE</scope>
    <source>
        <strain evidence="1">HSMRA1968</strain>
        <tissue evidence="1">Whole embryos</tissue>
    </source>
</reference>
<name>A0A9Q0N5V3_9DIPT</name>
<dbReference type="AlphaFoldDB" id="A0A9Q0N5V3"/>
<protein>
    <submittedName>
        <fullName evidence="1">Uncharacterized protein</fullName>
    </submittedName>
</protein>
<dbReference type="EMBL" id="WJQU01000002">
    <property type="protein sequence ID" value="KAJ6644107.1"/>
    <property type="molecule type" value="Genomic_DNA"/>
</dbReference>
<dbReference type="Gene3D" id="3.40.395.10">
    <property type="entry name" value="Adenoviral Proteinase, Chain A"/>
    <property type="match status" value="1"/>
</dbReference>
<evidence type="ECO:0000313" key="2">
    <source>
        <dbReference type="Proteomes" id="UP001151699"/>
    </source>
</evidence>
<comment type="caution">
    <text evidence="1">The sequence shown here is derived from an EMBL/GenBank/DDBJ whole genome shotgun (WGS) entry which is preliminary data.</text>
</comment>